<dbReference type="Proteomes" id="UP001065682">
    <property type="component" value="Unassembled WGS sequence"/>
</dbReference>
<dbReference type="InterPro" id="IPR001279">
    <property type="entry name" value="Metallo-B-lactamas"/>
</dbReference>
<feature type="domain" description="Metallo-beta-lactamase" evidence="1">
    <location>
        <begin position="56"/>
        <end position="235"/>
    </location>
</feature>
<dbReference type="PANTHER" id="PTHR42951:SF4">
    <property type="entry name" value="ACYL-COENZYME A THIOESTERASE MBLAC2"/>
    <property type="match status" value="1"/>
</dbReference>
<proteinExistence type="predicted"/>
<protein>
    <submittedName>
        <fullName evidence="2">MBL fold metallo-hydrolase</fullName>
    </submittedName>
</protein>
<name>A0A9E4ZIP6_9EURY</name>
<comment type="caution">
    <text evidence="2">The sequence shown here is derived from an EMBL/GenBank/DDBJ whole genome shotgun (WGS) entry which is preliminary data.</text>
</comment>
<dbReference type="SMART" id="SM00849">
    <property type="entry name" value="Lactamase_B"/>
    <property type="match status" value="1"/>
</dbReference>
<dbReference type="Gene3D" id="3.60.15.10">
    <property type="entry name" value="Ribonuclease Z/Hydroxyacylglutathione hydrolase-like"/>
    <property type="match status" value="1"/>
</dbReference>
<keyword evidence="3" id="KW-1185">Reference proteome</keyword>
<dbReference type="EMBL" id="VHLL01000002">
    <property type="protein sequence ID" value="MCT8336647.1"/>
    <property type="molecule type" value="Genomic_DNA"/>
</dbReference>
<dbReference type="InterPro" id="IPR050855">
    <property type="entry name" value="NDM-1-like"/>
</dbReference>
<reference evidence="2" key="1">
    <citation type="submission" date="2019-06" db="EMBL/GenBank/DDBJ databases">
        <title>Methanoculleus strain from Tamsui River, Taipei, Taiwan.</title>
        <authorList>
            <person name="You Y.-T."/>
            <person name="Chen S.-C."/>
            <person name="Lai S.-J."/>
            <person name="Lee Y.-C."/>
            <person name="Lai M.-C."/>
        </authorList>
    </citation>
    <scope>NUCLEOTIDE SEQUENCE</scope>
    <source>
        <strain evidence="2">Afa-1</strain>
    </source>
</reference>
<organism evidence="2 3">
    <name type="scientific">Methanoculleus formosensis</name>
    <dbReference type="NCBI Taxonomy" id="2590886"/>
    <lineage>
        <taxon>Archaea</taxon>
        <taxon>Methanobacteriati</taxon>
        <taxon>Methanobacteriota</taxon>
        <taxon>Stenosarchaea group</taxon>
        <taxon>Methanomicrobia</taxon>
        <taxon>Methanomicrobiales</taxon>
        <taxon>Methanomicrobiaceae</taxon>
        <taxon>Methanoculleus</taxon>
    </lineage>
</organism>
<evidence type="ECO:0000259" key="1">
    <source>
        <dbReference type="SMART" id="SM00849"/>
    </source>
</evidence>
<dbReference type="AlphaFoldDB" id="A0A9E4ZIP6"/>
<dbReference type="InterPro" id="IPR036866">
    <property type="entry name" value="RibonucZ/Hydroxyglut_hydro"/>
</dbReference>
<dbReference type="SUPFAM" id="SSF56281">
    <property type="entry name" value="Metallo-hydrolase/oxidoreductase"/>
    <property type="match status" value="1"/>
</dbReference>
<evidence type="ECO:0000313" key="3">
    <source>
        <dbReference type="Proteomes" id="UP001065682"/>
    </source>
</evidence>
<sequence>MNRYRVRLHSGSMTSLTAEETARKTAVVLPAAGVVTVIPRENLRIHTCEAPEMAVYVNSHILETENSLIVVDTQFLRPHAEEFRRYAESLAKPIVRVIITHSHPDHWFGCEYFRDVPIHALAEVADGIVGGGEAMIQGYAPIFSDAITETVTAPEHIIRPGTETIDGVALAYEKVEGAEAGVNLVIELPESRVLLAQDMVYNRVHVFLQQKEMGPWLAHLRRYLEKEHDFVLGGHGLPSNMQALADMAGYLEDAKSALMESNDVESLKKHLVGKYPFYRGEMLLDISGRYLYGG</sequence>
<dbReference type="Pfam" id="PF00753">
    <property type="entry name" value="Lactamase_B"/>
    <property type="match status" value="1"/>
</dbReference>
<dbReference type="PANTHER" id="PTHR42951">
    <property type="entry name" value="METALLO-BETA-LACTAMASE DOMAIN-CONTAINING"/>
    <property type="match status" value="1"/>
</dbReference>
<evidence type="ECO:0000313" key="2">
    <source>
        <dbReference type="EMBL" id="MCT8336647.1"/>
    </source>
</evidence>
<accession>A0A9E4ZIP6</accession>
<gene>
    <name evidence="2" type="ORF">FKB36_03830</name>
</gene>